<feature type="region of interest" description="Disordered" evidence="1">
    <location>
        <begin position="68"/>
        <end position="92"/>
    </location>
</feature>
<dbReference type="AlphaFoldDB" id="A0A1D8K8I0"/>
<dbReference type="KEGG" id="aaeo:BJI67_09565"/>
<proteinExistence type="predicted"/>
<evidence type="ECO:0000256" key="1">
    <source>
        <dbReference type="SAM" id="MobiDB-lite"/>
    </source>
</evidence>
<evidence type="ECO:0000313" key="2">
    <source>
        <dbReference type="EMBL" id="AOV17278.1"/>
    </source>
</evidence>
<accession>A0A1D8K8I0</accession>
<keyword evidence="3" id="KW-1185">Reference proteome</keyword>
<gene>
    <name evidence="2" type="ORF">BJI67_09565</name>
</gene>
<protein>
    <submittedName>
        <fullName evidence="2">Uncharacterized protein</fullName>
    </submittedName>
</protein>
<feature type="region of interest" description="Disordered" evidence="1">
    <location>
        <begin position="1"/>
        <end position="21"/>
    </location>
</feature>
<reference evidence="2 3" key="1">
    <citation type="submission" date="2016-09" db="EMBL/GenBank/DDBJ databases">
        <title>Acidihalobacter prosperus V6 (DSM14174).</title>
        <authorList>
            <person name="Khaleque H.N."/>
            <person name="Ramsay J.P."/>
            <person name="Murphy R.J.T."/>
            <person name="Kaksonen A.H."/>
            <person name="Boxall N.J."/>
            <person name="Watkin E.L.J."/>
        </authorList>
    </citation>
    <scope>NUCLEOTIDE SEQUENCE [LARGE SCALE GENOMIC DNA]</scope>
    <source>
        <strain evidence="2 3">V6</strain>
    </source>
</reference>
<feature type="compositionally biased region" description="Basic residues" evidence="1">
    <location>
        <begin position="76"/>
        <end position="92"/>
    </location>
</feature>
<organism evidence="2 3">
    <name type="scientific">Acidihalobacter aeolianus</name>
    <dbReference type="NCBI Taxonomy" id="2792603"/>
    <lineage>
        <taxon>Bacteria</taxon>
        <taxon>Pseudomonadati</taxon>
        <taxon>Pseudomonadota</taxon>
        <taxon>Gammaproteobacteria</taxon>
        <taxon>Chromatiales</taxon>
        <taxon>Ectothiorhodospiraceae</taxon>
        <taxon>Acidihalobacter</taxon>
    </lineage>
</organism>
<name>A0A1D8K8I0_9GAMM</name>
<evidence type="ECO:0000313" key="3">
    <source>
        <dbReference type="Proteomes" id="UP000095342"/>
    </source>
</evidence>
<dbReference type="Proteomes" id="UP000095342">
    <property type="component" value="Chromosome"/>
</dbReference>
<dbReference type="EMBL" id="CP017448">
    <property type="protein sequence ID" value="AOV17278.1"/>
    <property type="molecule type" value="Genomic_DNA"/>
</dbReference>
<sequence>MPNQRRATPSGGFFGRSPQAGRGRFSRLAVLPLTHVMWQTMPRAAPGGHEKRLRQHAIPSCAQTLASIEPPFGIRQPRKALRHPPRRGANRP</sequence>